<keyword evidence="7 8" id="KW-0472">Membrane</keyword>
<evidence type="ECO:0000259" key="9">
    <source>
        <dbReference type="Pfam" id="PF00482"/>
    </source>
</evidence>
<dbReference type="InterPro" id="IPR018076">
    <property type="entry name" value="T2SS_GspF_dom"/>
</dbReference>
<keyword evidence="4" id="KW-0997">Cell inner membrane</keyword>
<comment type="caution">
    <text evidence="10">The sequence shown here is derived from an EMBL/GenBank/DDBJ whole genome shotgun (WGS) entry which is preliminary data.</text>
</comment>
<dbReference type="PRINTS" id="PR00812">
    <property type="entry name" value="BCTERIALGSPF"/>
</dbReference>
<evidence type="ECO:0000256" key="3">
    <source>
        <dbReference type="ARBA" id="ARBA00022475"/>
    </source>
</evidence>
<evidence type="ECO:0000256" key="6">
    <source>
        <dbReference type="ARBA" id="ARBA00022989"/>
    </source>
</evidence>
<comment type="similarity">
    <text evidence="2">Belongs to the GSP F family.</text>
</comment>
<dbReference type="GO" id="GO:0005886">
    <property type="term" value="C:plasma membrane"/>
    <property type="evidence" value="ECO:0007669"/>
    <property type="project" value="UniProtKB-SubCell"/>
</dbReference>
<reference evidence="10 11" key="1">
    <citation type="submission" date="2019-10" db="EMBL/GenBank/DDBJ databases">
        <title>Extracellular Electron Transfer in a Candidatus Methanoperedens spp. Enrichment Culture.</title>
        <authorList>
            <person name="Berger S."/>
            <person name="Rangel Shaw D."/>
            <person name="Berben T."/>
            <person name="In 'T Zandt M."/>
            <person name="Frank J."/>
            <person name="Reimann J."/>
            <person name="Jetten M.S.M."/>
            <person name="Welte C.U."/>
        </authorList>
    </citation>
    <scope>NUCLEOTIDE SEQUENCE [LARGE SCALE GENOMIC DNA]</scope>
    <source>
        <strain evidence="10">SB12</strain>
    </source>
</reference>
<name>A0A833H1H4_9LEPT</name>
<dbReference type="Proteomes" id="UP000460298">
    <property type="component" value="Unassembled WGS sequence"/>
</dbReference>
<proteinExistence type="inferred from homology"/>
<dbReference type="Pfam" id="PF00482">
    <property type="entry name" value="T2SSF"/>
    <property type="match status" value="2"/>
</dbReference>
<feature type="domain" description="Type II secretion system protein GspF" evidence="9">
    <location>
        <begin position="276"/>
        <end position="398"/>
    </location>
</feature>
<feature type="domain" description="Type II secretion system protein GspF" evidence="9">
    <location>
        <begin position="72"/>
        <end position="195"/>
    </location>
</feature>
<sequence>MPVFRYTAVNRKGKNEKGIIDATTASSARQILRSRGLIVRQLAEDEEKRDRELFPFLAKILYRVPRKDVSLFVRQLGTLLDAGIPLDRSLHNIIEQTENPYLKKALIEIRGDIIEGESLSQALAKHSAIFPDMYTNLVAVGEQTGTYEKALLRLADLEEANLRMQNKVLSALFYPMILIFILGIVMVFLMTVVIPQIQELFASLNAELPLLTKAVIGASKLFTVPWILIPFLLIGGGIVGFQKWVSKPAGRRQFEELVLRTPLIGTLIQKSLLARFARNLGVMLESRVSLIVALQVTARVVNHSIFSGEILQAIDRIREGSGITDGFRDSVVLTQMVRGMLAAGEATDRVAPMIVKLADILEDEVDATVQRFSTLLEPAMMVFMGLMIGGIMGAILMPMYNLTKQLQF</sequence>
<evidence type="ECO:0000256" key="4">
    <source>
        <dbReference type="ARBA" id="ARBA00022519"/>
    </source>
</evidence>
<dbReference type="AlphaFoldDB" id="A0A833H1H4"/>
<dbReference type="InterPro" id="IPR042094">
    <property type="entry name" value="T2SS_GspF_sf"/>
</dbReference>
<comment type="subcellular location">
    <subcellularLocation>
        <location evidence="1">Cell inner membrane</location>
        <topology evidence="1">Multi-pass membrane protein</topology>
    </subcellularLocation>
</comment>
<protein>
    <submittedName>
        <fullName evidence="10">Type II secretion system F family protein</fullName>
    </submittedName>
</protein>
<feature type="transmembrane region" description="Helical" evidence="8">
    <location>
        <begin position="214"/>
        <end position="241"/>
    </location>
</feature>
<evidence type="ECO:0000256" key="2">
    <source>
        <dbReference type="ARBA" id="ARBA00005745"/>
    </source>
</evidence>
<dbReference type="FunFam" id="1.20.81.30:FF:000001">
    <property type="entry name" value="Type II secretion system protein F"/>
    <property type="match status" value="1"/>
</dbReference>
<feature type="transmembrane region" description="Helical" evidence="8">
    <location>
        <begin position="380"/>
        <end position="400"/>
    </location>
</feature>
<dbReference type="Gene3D" id="1.20.81.30">
    <property type="entry name" value="Type II secretion system (T2SS), domain F"/>
    <property type="match status" value="2"/>
</dbReference>
<evidence type="ECO:0000313" key="10">
    <source>
        <dbReference type="EMBL" id="KAB2932470.1"/>
    </source>
</evidence>
<evidence type="ECO:0000256" key="8">
    <source>
        <dbReference type="SAM" id="Phobius"/>
    </source>
</evidence>
<gene>
    <name evidence="10" type="ORF">F9K24_10830</name>
</gene>
<evidence type="ECO:0000313" key="11">
    <source>
        <dbReference type="Proteomes" id="UP000460298"/>
    </source>
</evidence>
<evidence type="ECO:0000256" key="1">
    <source>
        <dbReference type="ARBA" id="ARBA00004429"/>
    </source>
</evidence>
<feature type="transmembrane region" description="Helical" evidence="8">
    <location>
        <begin position="172"/>
        <end position="194"/>
    </location>
</feature>
<organism evidence="10 11">
    <name type="scientific">Leptonema illini</name>
    <dbReference type="NCBI Taxonomy" id="183"/>
    <lineage>
        <taxon>Bacteria</taxon>
        <taxon>Pseudomonadati</taxon>
        <taxon>Spirochaetota</taxon>
        <taxon>Spirochaetia</taxon>
        <taxon>Leptospirales</taxon>
        <taxon>Leptospiraceae</taxon>
        <taxon>Leptonema</taxon>
    </lineage>
</organism>
<dbReference type="InterPro" id="IPR003004">
    <property type="entry name" value="GspF/PilC"/>
</dbReference>
<dbReference type="PANTHER" id="PTHR30012:SF0">
    <property type="entry name" value="TYPE II SECRETION SYSTEM PROTEIN F-RELATED"/>
    <property type="match status" value="1"/>
</dbReference>
<accession>A0A833H1H4</accession>
<keyword evidence="6 8" id="KW-1133">Transmembrane helix</keyword>
<keyword evidence="5 8" id="KW-0812">Transmembrane</keyword>
<keyword evidence="3" id="KW-1003">Cell membrane</keyword>
<evidence type="ECO:0000256" key="5">
    <source>
        <dbReference type="ARBA" id="ARBA00022692"/>
    </source>
</evidence>
<dbReference type="PANTHER" id="PTHR30012">
    <property type="entry name" value="GENERAL SECRETION PATHWAY PROTEIN"/>
    <property type="match status" value="1"/>
</dbReference>
<dbReference type="EMBL" id="WBUI01000009">
    <property type="protein sequence ID" value="KAB2932470.1"/>
    <property type="molecule type" value="Genomic_DNA"/>
</dbReference>
<evidence type="ECO:0000256" key="7">
    <source>
        <dbReference type="ARBA" id="ARBA00023136"/>
    </source>
</evidence>